<evidence type="ECO:0000256" key="9">
    <source>
        <dbReference type="ARBA" id="ARBA00022837"/>
    </source>
</evidence>
<evidence type="ECO:0000256" key="1">
    <source>
        <dbReference type="ARBA" id="ARBA00004236"/>
    </source>
</evidence>
<evidence type="ECO:0000256" key="5">
    <source>
        <dbReference type="ARBA" id="ARBA00022670"/>
    </source>
</evidence>
<keyword evidence="10 12" id="KW-0472">Membrane</keyword>
<evidence type="ECO:0000256" key="8">
    <source>
        <dbReference type="ARBA" id="ARBA00022813"/>
    </source>
</evidence>
<keyword evidence="12" id="KW-0812">Transmembrane</keyword>
<dbReference type="SUPFAM" id="SSF55166">
    <property type="entry name" value="Hedgehog/DD-peptidase"/>
    <property type="match status" value="1"/>
</dbReference>
<evidence type="ECO:0000313" key="15">
    <source>
        <dbReference type="Proteomes" id="UP001055153"/>
    </source>
</evidence>
<feature type="region of interest" description="Disordered" evidence="11">
    <location>
        <begin position="190"/>
        <end position="209"/>
    </location>
</feature>
<keyword evidence="15" id="KW-1185">Reference proteome</keyword>
<dbReference type="Gene3D" id="3.30.1380.10">
    <property type="match status" value="1"/>
</dbReference>
<comment type="similarity">
    <text evidence="2">Belongs to the hedgehog family.</text>
</comment>
<keyword evidence="6" id="KW-0479">Metal-binding</keyword>
<keyword evidence="5" id="KW-0645">Protease</keyword>
<dbReference type="InterPro" id="IPR000320">
    <property type="entry name" value="Hedgehog_signalling_dom"/>
</dbReference>
<evidence type="ECO:0000256" key="7">
    <source>
        <dbReference type="ARBA" id="ARBA00022801"/>
    </source>
</evidence>
<feature type="transmembrane region" description="Helical" evidence="12">
    <location>
        <begin position="54"/>
        <end position="75"/>
    </location>
</feature>
<evidence type="ECO:0000256" key="10">
    <source>
        <dbReference type="ARBA" id="ARBA00023136"/>
    </source>
</evidence>
<evidence type="ECO:0000256" key="2">
    <source>
        <dbReference type="ARBA" id="ARBA00010649"/>
    </source>
</evidence>
<evidence type="ECO:0000313" key="14">
    <source>
        <dbReference type="EMBL" id="GJE01593.1"/>
    </source>
</evidence>
<dbReference type="PANTHER" id="PTHR11889">
    <property type="entry name" value="HEDGEHOG"/>
    <property type="match status" value="1"/>
</dbReference>
<reference evidence="14" key="2">
    <citation type="submission" date="2021-08" db="EMBL/GenBank/DDBJ databases">
        <authorList>
            <person name="Tani A."/>
            <person name="Ola A."/>
            <person name="Ogura Y."/>
            <person name="Katsura K."/>
            <person name="Hayashi T."/>
        </authorList>
    </citation>
    <scope>NUCLEOTIDE SEQUENCE</scope>
    <source>
        <strain evidence="14">DSM 17168</strain>
    </source>
</reference>
<accession>A0ABQ4SIL9</accession>
<dbReference type="InterPro" id="IPR001657">
    <property type="entry name" value="Hedgehog"/>
</dbReference>
<evidence type="ECO:0000256" key="12">
    <source>
        <dbReference type="SAM" id="Phobius"/>
    </source>
</evidence>
<dbReference type="Proteomes" id="UP001055153">
    <property type="component" value="Unassembled WGS sequence"/>
</dbReference>
<organism evidence="14 15">
    <name type="scientific">Methylobacterium isbiliense</name>
    <dbReference type="NCBI Taxonomy" id="315478"/>
    <lineage>
        <taxon>Bacteria</taxon>
        <taxon>Pseudomonadati</taxon>
        <taxon>Pseudomonadota</taxon>
        <taxon>Alphaproteobacteria</taxon>
        <taxon>Hyphomicrobiales</taxon>
        <taxon>Methylobacteriaceae</taxon>
        <taxon>Methylobacterium</taxon>
    </lineage>
</organism>
<evidence type="ECO:0000256" key="3">
    <source>
        <dbReference type="ARBA" id="ARBA00022473"/>
    </source>
</evidence>
<keyword evidence="7" id="KW-0378">Hydrolase</keyword>
<protein>
    <recommendedName>
        <fullName evidence="13">Hedgehog N-terminal signalling domain-containing protein</fullName>
    </recommendedName>
</protein>
<name>A0ABQ4SIL9_9HYPH</name>
<keyword evidence="9" id="KW-0106">Calcium</keyword>
<feature type="transmembrane region" description="Helical" evidence="12">
    <location>
        <begin position="96"/>
        <end position="124"/>
    </location>
</feature>
<gene>
    <name evidence="14" type="ORF">GMJLKIPL_3527</name>
</gene>
<dbReference type="Pfam" id="PF01085">
    <property type="entry name" value="HH_signal"/>
    <property type="match status" value="1"/>
</dbReference>
<comment type="caution">
    <text evidence="14">The sequence shown here is derived from an EMBL/GenBank/DDBJ whole genome shotgun (WGS) entry which is preliminary data.</text>
</comment>
<proteinExistence type="inferred from homology"/>
<keyword evidence="4" id="KW-1003">Cell membrane</keyword>
<dbReference type="PANTHER" id="PTHR11889:SF31">
    <property type="entry name" value="PROTEIN HEDGEHOG"/>
    <property type="match status" value="1"/>
</dbReference>
<comment type="subcellular location">
    <subcellularLocation>
        <location evidence="1">Cell membrane</location>
    </subcellularLocation>
</comment>
<keyword evidence="12" id="KW-1133">Transmembrane helix</keyword>
<sequence length="333" mass="35376">MSSPVGAIFGALVAVILLMLFTSSTFYMVSEVTRFCAAANPCVPPKDPLIGEGFVYVVTTVGGLVSALVIAQLSVTEPGKAPTVAAFTPASRLGGYAVTGVAVLYLLAWIATGLAALVVGLMIYPKINQTLSDIGTTWLGLAVSAAYAYFGINPGTNPAFGGKGSESGAARAGARRDDEAPQTFALDSALRPGQKVPDTSEAEASGRIRKRIRRGDPEFALLVSNTNPDIVFKDEEGTGADRMMSPKLQACLDTLADRVAQEWSGVKLRVTEAWDENDEHSPQALHYEGRAADITTFPVDGAKLGRLARLAVESRFDWVLYEDTRHVHVSVKA</sequence>
<evidence type="ECO:0000256" key="11">
    <source>
        <dbReference type="SAM" id="MobiDB-lite"/>
    </source>
</evidence>
<keyword evidence="3" id="KW-0217">Developmental protein</keyword>
<evidence type="ECO:0000256" key="6">
    <source>
        <dbReference type="ARBA" id="ARBA00022723"/>
    </source>
</evidence>
<reference evidence="14" key="1">
    <citation type="journal article" date="2021" name="Front. Microbiol.">
        <title>Comprehensive Comparative Genomics and Phenotyping of Methylobacterium Species.</title>
        <authorList>
            <person name="Alessa O."/>
            <person name="Ogura Y."/>
            <person name="Fujitani Y."/>
            <person name="Takami H."/>
            <person name="Hayashi T."/>
            <person name="Sahin N."/>
            <person name="Tani A."/>
        </authorList>
    </citation>
    <scope>NUCLEOTIDE SEQUENCE</scope>
    <source>
        <strain evidence="14">DSM 17168</strain>
    </source>
</reference>
<keyword evidence="8" id="KW-0068">Autocatalytic cleavage</keyword>
<dbReference type="EMBL" id="BPQQ01000040">
    <property type="protein sequence ID" value="GJE01593.1"/>
    <property type="molecule type" value="Genomic_DNA"/>
</dbReference>
<dbReference type="RefSeq" id="WP_238236600.1">
    <property type="nucleotide sequence ID" value="NZ_BPQQ01000040.1"/>
</dbReference>
<evidence type="ECO:0000259" key="13">
    <source>
        <dbReference type="Pfam" id="PF01085"/>
    </source>
</evidence>
<dbReference type="InterPro" id="IPR009045">
    <property type="entry name" value="Zn_M74/Hedgehog-like"/>
</dbReference>
<dbReference type="InterPro" id="IPR050387">
    <property type="entry name" value="Hedgehog_Signaling"/>
</dbReference>
<dbReference type="PRINTS" id="PR00632">
    <property type="entry name" value="SONICHHOG"/>
</dbReference>
<feature type="domain" description="Hedgehog N-terminal signalling" evidence="13">
    <location>
        <begin position="190"/>
        <end position="330"/>
    </location>
</feature>
<evidence type="ECO:0000256" key="4">
    <source>
        <dbReference type="ARBA" id="ARBA00022475"/>
    </source>
</evidence>